<gene>
    <name evidence="3" type="ORF">PPYR_08624</name>
</gene>
<reference evidence="3 4" key="1">
    <citation type="journal article" date="2018" name="Elife">
        <title>Firefly genomes illuminate parallel origins of bioluminescence in beetles.</title>
        <authorList>
            <person name="Fallon T.R."/>
            <person name="Lower S.E."/>
            <person name="Chang C.H."/>
            <person name="Bessho-Uehara M."/>
            <person name="Martin G.J."/>
            <person name="Bewick A.J."/>
            <person name="Behringer M."/>
            <person name="Debat H.J."/>
            <person name="Wong I."/>
            <person name="Day J.C."/>
            <person name="Suvorov A."/>
            <person name="Silva C.J."/>
            <person name="Stanger-Hall K.F."/>
            <person name="Hall D.W."/>
            <person name="Schmitz R.J."/>
            <person name="Nelson D.R."/>
            <person name="Lewis S.M."/>
            <person name="Shigenobu S."/>
            <person name="Bybee S.M."/>
            <person name="Larracuente A.M."/>
            <person name="Oba Y."/>
            <person name="Weng J.K."/>
        </authorList>
    </citation>
    <scope>NUCLEOTIDE SEQUENCE [LARGE SCALE GENOMIC DNA]</scope>
    <source>
        <strain evidence="3">1611_PpyrPB1</strain>
        <tissue evidence="3">Whole body</tissue>
    </source>
</reference>
<dbReference type="Gene3D" id="3.30.420.10">
    <property type="entry name" value="Ribonuclease H-like superfamily/Ribonuclease H"/>
    <property type="match status" value="1"/>
</dbReference>
<organism evidence="3 4">
    <name type="scientific">Photinus pyralis</name>
    <name type="common">Common eastern firefly</name>
    <name type="synonym">Lampyris pyralis</name>
    <dbReference type="NCBI Taxonomy" id="7054"/>
    <lineage>
        <taxon>Eukaryota</taxon>
        <taxon>Metazoa</taxon>
        <taxon>Ecdysozoa</taxon>
        <taxon>Arthropoda</taxon>
        <taxon>Hexapoda</taxon>
        <taxon>Insecta</taxon>
        <taxon>Pterygota</taxon>
        <taxon>Neoptera</taxon>
        <taxon>Endopterygota</taxon>
        <taxon>Coleoptera</taxon>
        <taxon>Polyphaga</taxon>
        <taxon>Elateriformia</taxon>
        <taxon>Elateroidea</taxon>
        <taxon>Lampyridae</taxon>
        <taxon>Lampyrinae</taxon>
        <taxon>Photinus</taxon>
    </lineage>
</organism>
<evidence type="ECO:0000313" key="3">
    <source>
        <dbReference type="EMBL" id="KAB0797631.1"/>
    </source>
</evidence>
<feature type="compositionally biased region" description="Basic and acidic residues" evidence="1">
    <location>
        <begin position="489"/>
        <end position="506"/>
    </location>
</feature>
<dbReference type="PANTHER" id="PTHR19303:SF71">
    <property type="entry name" value="ZINC FINGER PHD-TYPE DOMAIN-CONTAINING PROTEIN"/>
    <property type="match status" value="1"/>
</dbReference>
<evidence type="ECO:0000256" key="1">
    <source>
        <dbReference type="SAM" id="MobiDB-lite"/>
    </source>
</evidence>
<comment type="caution">
    <text evidence="3">The sequence shown here is derived from an EMBL/GenBank/DDBJ whole genome shotgun (WGS) entry which is preliminary data.</text>
</comment>
<dbReference type="InterPro" id="IPR004875">
    <property type="entry name" value="DDE_SF_endonuclease_dom"/>
</dbReference>
<feature type="domain" description="DDE-1" evidence="2">
    <location>
        <begin position="217"/>
        <end position="333"/>
    </location>
</feature>
<feature type="compositionally biased region" description="Basic residues" evidence="1">
    <location>
        <begin position="466"/>
        <end position="478"/>
    </location>
</feature>
<protein>
    <recommendedName>
        <fullName evidence="2">DDE-1 domain-containing protein</fullName>
    </recommendedName>
</protein>
<dbReference type="InParanoid" id="A0A5N4AJX8"/>
<evidence type="ECO:0000259" key="2">
    <source>
        <dbReference type="Pfam" id="PF03184"/>
    </source>
</evidence>
<keyword evidence="4" id="KW-1185">Reference proteome</keyword>
<dbReference type="Pfam" id="PF03184">
    <property type="entry name" value="DDE_1"/>
    <property type="match status" value="1"/>
</dbReference>
<proteinExistence type="predicted"/>
<evidence type="ECO:0000313" key="4">
    <source>
        <dbReference type="Proteomes" id="UP000327044"/>
    </source>
</evidence>
<dbReference type="InterPro" id="IPR050863">
    <property type="entry name" value="CenT-Element_Derived"/>
</dbReference>
<accession>A0A5N4AJX8</accession>
<dbReference type="GO" id="GO:0003677">
    <property type="term" value="F:DNA binding"/>
    <property type="evidence" value="ECO:0007669"/>
    <property type="project" value="TreeGrafter"/>
</dbReference>
<feature type="region of interest" description="Disordered" evidence="1">
    <location>
        <begin position="417"/>
        <end position="527"/>
    </location>
</feature>
<dbReference type="EMBL" id="VVIM01000006">
    <property type="protein sequence ID" value="KAB0797631.1"/>
    <property type="molecule type" value="Genomic_DNA"/>
</dbReference>
<sequence>MKISDCDFSNHCVVTKMPFKWKRKTERVPVSPERMKLAVREVVNGSKLRTTAKTRNGESESFQPNYNTSQIFNNEQENLLGEYLLKAANMNYGPTTKETRELAYSFALANGVSPATWANKKAASRDWLRGFMGRNNYLSLRTPEATSLSRSTAFNKHTVGEFFTLLREVMVRHSFEPSAIYNCDEAGVQTSHKPWKIISKKGQKQVAKVTSAERGTTVTICCAANATGNSVPPVFIFPRKNVQYYMTAAPPPPRSLAVTHASSWVTEENFEKYLTHFIKFVKCSLDNKVLLILDNHNSHMSPNGLDICKNNGIILLTLPLHTSHKLQPLDVSVSLTHSWLNPGKTINLKNIPTLAGRAHQRAFTPLNITKGLEHTGICPYNPNIFSDADFASASVTDRPNTGIENQQIRVEAVNHVPNEPGNEDEDIAGPSTSDTNIGEATHITPPKNAVTSLKTPEEVRPYPSAPRRKTQGKRKPTRTKILTDTPNMEEIKEDCSKRREKKDAKSAKKRVFSSVTKPSIKKSINCV</sequence>
<name>A0A5N4AJX8_PHOPY</name>
<dbReference type="GO" id="GO:0005634">
    <property type="term" value="C:nucleus"/>
    <property type="evidence" value="ECO:0007669"/>
    <property type="project" value="TreeGrafter"/>
</dbReference>
<dbReference type="PANTHER" id="PTHR19303">
    <property type="entry name" value="TRANSPOSON"/>
    <property type="match status" value="1"/>
</dbReference>
<dbReference type="Proteomes" id="UP000327044">
    <property type="component" value="Unassembled WGS sequence"/>
</dbReference>
<dbReference type="AlphaFoldDB" id="A0A5N4AJX8"/>
<dbReference type="InterPro" id="IPR036397">
    <property type="entry name" value="RNaseH_sf"/>
</dbReference>